<keyword evidence="5" id="KW-0862">Zinc</keyword>
<comment type="subcellular location">
    <subcellularLocation>
        <location evidence="1">Nucleus</location>
    </subcellularLocation>
</comment>
<feature type="domain" description="C2H2-type" evidence="9">
    <location>
        <begin position="304"/>
        <end position="326"/>
    </location>
</feature>
<feature type="domain" description="C2H2-type" evidence="9">
    <location>
        <begin position="702"/>
        <end position="730"/>
    </location>
</feature>
<evidence type="ECO:0000313" key="11">
    <source>
        <dbReference type="Proteomes" id="UP001642540"/>
    </source>
</evidence>
<evidence type="ECO:0000256" key="6">
    <source>
        <dbReference type="ARBA" id="ARBA00023242"/>
    </source>
</evidence>
<dbReference type="EMBL" id="CAXLJM020000157">
    <property type="protein sequence ID" value="CAL8143439.1"/>
    <property type="molecule type" value="Genomic_DNA"/>
</dbReference>
<keyword evidence="6" id="KW-0539">Nucleus</keyword>
<feature type="domain" description="C2H2-type" evidence="9">
    <location>
        <begin position="795"/>
        <end position="818"/>
    </location>
</feature>
<dbReference type="Gene3D" id="3.30.160.60">
    <property type="entry name" value="Classic Zinc Finger"/>
    <property type="match status" value="4"/>
</dbReference>
<reference evidence="10 11" key="1">
    <citation type="submission" date="2024-08" db="EMBL/GenBank/DDBJ databases">
        <authorList>
            <person name="Cucini C."/>
            <person name="Frati F."/>
        </authorList>
    </citation>
    <scope>NUCLEOTIDE SEQUENCE [LARGE SCALE GENOMIC DNA]</scope>
</reference>
<keyword evidence="2" id="KW-0479">Metal-binding</keyword>
<protein>
    <recommendedName>
        <fullName evidence="9">C2H2-type domain-containing protein</fullName>
    </recommendedName>
</protein>
<dbReference type="InterPro" id="IPR013087">
    <property type="entry name" value="Znf_C2H2_type"/>
</dbReference>
<evidence type="ECO:0000256" key="7">
    <source>
        <dbReference type="PROSITE-ProRule" id="PRU00042"/>
    </source>
</evidence>
<accession>A0ABP1S4K1</accession>
<organism evidence="10 11">
    <name type="scientific">Orchesella dallaii</name>
    <dbReference type="NCBI Taxonomy" id="48710"/>
    <lineage>
        <taxon>Eukaryota</taxon>
        <taxon>Metazoa</taxon>
        <taxon>Ecdysozoa</taxon>
        <taxon>Arthropoda</taxon>
        <taxon>Hexapoda</taxon>
        <taxon>Collembola</taxon>
        <taxon>Entomobryomorpha</taxon>
        <taxon>Entomobryoidea</taxon>
        <taxon>Orchesellidae</taxon>
        <taxon>Orchesellinae</taxon>
        <taxon>Orchesella</taxon>
    </lineage>
</organism>
<feature type="domain" description="C2H2-type" evidence="9">
    <location>
        <begin position="569"/>
        <end position="597"/>
    </location>
</feature>
<dbReference type="SUPFAM" id="SSF57667">
    <property type="entry name" value="beta-beta-alpha zinc fingers"/>
    <property type="match status" value="2"/>
</dbReference>
<name>A0ABP1S4K1_9HEXA</name>
<evidence type="ECO:0000256" key="2">
    <source>
        <dbReference type="ARBA" id="ARBA00022723"/>
    </source>
</evidence>
<evidence type="ECO:0000256" key="3">
    <source>
        <dbReference type="ARBA" id="ARBA00022737"/>
    </source>
</evidence>
<dbReference type="Pfam" id="PF00096">
    <property type="entry name" value="zf-C2H2"/>
    <property type="match status" value="2"/>
</dbReference>
<feature type="domain" description="C2H2-type" evidence="9">
    <location>
        <begin position="765"/>
        <end position="794"/>
    </location>
</feature>
<dbReference type="PANTHER" id="PTHR24376">
    <property type="entry name" value="ZINC FINGER PROTEIN"/>
    <property type="match status" value="1"/>
</dbReference>
<evidence type="ECO:0000256" key="8">
    <source>
        <dbReference type="SAM" id="MobiDB-lite"/>
    </source>
</evidence>
<evidence type="ECO:0000259" key="9">
    <source>
        <dbReference type="PROSITE" id="PS50157"/>
    </source>
</evidence>
<feature type="compositionally biased region" description="Basic and acidic residues" evidence="8">
    <location>
        <begin position="360"/>
        <end position="375"/>
    </location>
</feature>
<sequence length="850" mass="98595">MDSKPSNHLCFVCYKPAVPKHEESQSANSSENQFLLLLSRHLKIQPDLNKFKNEFICCEDCALLGNSFCSVYFQLECLQLQLNWKVTTIFETMLSAGRVASRVNAFRAQFEIPRIEGDYGYYSCDEKSQQIFSKILETRKVIMKGCKLKMNSSKPRVLLERIPENWETPTEIKRETLSPEAYYFEGQVPDFETQSDVDSRAGFELGTHDGDASHLSSCPPPQDEKDNLDYENIEDHDEISNTVDDDLMLVVSEIKIEQIDEQDIPNDNKDEPILTENLHDSINIKEETNSPVFDTPKKSWRSLLQCPKCSELFTTQGKMDTHFKLHEENLIPDENLSLDCNLVIKEEQDLELVEDERENESEQDHSDVDMERCPEKEEEEEMPSASIKPEGFSSNFTRRDPNLPFTQCEICLVHYDCEAAVEKCRVVNHNIKKYVCCHSCRRYLSCHYLLVQHRTIGTKCFTKNPKDLEPAAAPQFPRLKGTPIIGSKFCPVEGCYEVFRYGESLKIHGKTHGNWECTFCQAEFGKAHELAWHEVSEHNKPSVKEEPDSYEAQTEEISKKKLKTAGKSLSCTRCDKKYEVKSRLISHFLCAHLGIPKTRILELKSECEICKFPFGPTASKKVIKEHIKTQHAVEDMDPTEVSMCTICQAPFRFWNQMSIHMELVHKLTSEYKCAHCQKTDFPNRRAYKRHVYCSHKDKNDKIECEMCQRKFSKKRHLNQHLETVHKQPKSSRPWPCEQCEKKFKKKAELDRHAGTVHMDPSKRKFVCLRKGCGKRCWSSQKLREHIKKHTKRHRFACPFCGETYKFRKNLRIHLAKVHGESVANTLPKTKPYSKSIKIKVKEKELVEPGH</sequence>
<dbReference type="PROSITE" id="PS00028">
    <property type="entry name" value="ZINC_FINGER_C2H2_1"/>
    <property type="match status" value="9"/>
</dbReference>
<comment type="caution">
    <text evidence="10">The sequence shown here is derived from an EMBL/GenBank/DDBJ whole genome shotgun (WGS) entry which is preliminary data.</text>
</comment>
<evidence type="ECO:0000256" key="5">
    <source>
        <dbReference type="ARBA" id="ARBA00022833"/>
    </source>
</evidence>
<dbReference type="PANTHER" id="PTHR24376:SF235">
    <property type="entry name" value="C2H2-TYPE DOMAIN-CONTAINING PROTEIN"/>
    <property type="match status" value="1"/>
</dbReference>
<keyword evidence="11" id="KW-1185">Reference proteome</keyword>
<keyword evidence="4 7" id="KW-0863">Zinc-finger</keyword>
<evidence type="ECO:0000313" key="10">
    <source>
        <dbReference type="EMBL" id="CAL8143439.1"/>
    </source>
</evidence>
<gene>
    <name evidence="10" type="ORF">ODALV1_LOCUS29574</name>
</gene>
<evidence type="ECO:0000256" key="4">
    <source>
        <dbReference type="ARBA" id="ARBA00022771"/>
    </source>
</evidence>
<dbReference type="Proteomes" id="UP001642540">
    <property type="component" value="Unassembled WGS sequence"/>
</dbReference>
<feature type="compositionally biased region" description="Basic and acidic residues" evidence="8">
    <location>
        <begin position="201"/>
        <end position="212"/>
    </location>
</feature>
<feature type="domain" description="C2H2-type" evidence="9">
    <location>
        <begin position="734"/>
        <end position="762"/>
    </location>
</feature>
<dbReference type="SMART" id="SM00355">
    <property type="entry name" value="ZnF_C2H2"/>
    <property type="match status" value="11"/>
</dbReference>
<dbReference type="PROSITE" id="PS50157">
    <property type="entry name" value="ZINC_FINGER_C2H2_2"/>
    <property type="match status" value="6"/>
</dbReference>
<feature type="region of interest" description="Disordered" evidence="8">
    <location>
        <begin position="351"/>
        <end position="395"/>
    </location>
</feature>
<dbReference type="InterPro" id="IPR036236">
    <property type="entry name" value="Znf_C2H2_sf"/>
</dbReference>
<proteinExistence type="predicted"/>
<keyword evidence="3" id="KW-0677">Repeat</keyword>
<feature type="region of interest" description="Disordered" evidence="8">
    <location>
        <begin position="201"/>
        <end position="228"/>
    </location>
</feature>
<evidence type="ECO:0000256" key="1">
    <source>
        <dbReference type="ARBA" id="ARBA00004123"/>
    </source>
</evidence>